<dbReference type="Proteomes" id="UP000598032">
    <property type="component" value="Unassembled WGS sequence"/>
</dbReference>
<dbReference type="RefSeq" id="WP_201642222.1">
    <property type="nucleotide sequence ID" value="NZ_CAJHCP010000004.1"/>
</dbReference>
<sequence>MFAEFARKIGALFVTTAEFERDNYLASSVDHADLEHRIRHFETNTYPMRCYSSGTHRDVSAF</sequence>
<gene>
    <name evidence="1" type="ORF">LMG28140_02124</name>
</gene>
<organism evidence="1 2">
    <name type="scientific">Paraburkholderia metrosideri</name>
    <dbReference type="NCBI Taxonomy" id="580937"/>
    <lineage>
        <taxon>Bacteria</taxon>
        <taxon>Pseudomonadati</taxon>
        <taxon>Pseudomonadota</taxon>
        <taxon>Betaproteobacteria</taxon>
        <taxon>Burkholderiales</taxon>
        <taxon>Burkholderiaceae</taxon>
        <taxon>Paraburkholderia</taxon>
    </lineage>
</organism>
<dbReference type="Pfam" id="PF12086">
    <property type="entry name" value="DUF3563"/>
    <property type="match status" value="1"/>
</dbReference>
<evidence type="ECO:0000313" key="2">
    <source>
        <dbReference type="Proteomes" id="UP000598032"/>
    </source>
</evidence>
<protein>
    <submittedName>
        <fullName evidence="1">Uncharacterized protein</fullName>
    </submittedName>
</protein>
<evidence type="ECO:0000313" key="1">
    <source>
        <dbReference type="EMBL" id="CAD6528444.1"/>
    </source>
</evidence>
<dbReference type="InterPro" id="IPR021946">
    <property type="entry name" value="DUF3563"/>
</dbReference>
<comment type="caution">
    <text evidence="1">The sequence shown here is derived from an EMBL/GenBank/DDBJ whole genome shotgun (WGS) entry which is preliminary data.</text>
</comment>
<accession>A0ABN7HND9</accession>
<keyword evidence="2" id="KW-1185">Reference proteome</keyword>
<proteinExistence type="predicted"/>
<name>A0ABN7HND9_9BURK</name>
<dbReference type="EMBL" id="CAJHCP010000004">
    <property type="protein sequence ID" value="CAD6528444.1"/>
    <property type="molecule type" value="Genomic_DNA"/>
</dbReference>
<reference evidence="1 2" key="1">
    <citation type="submission" date="2020-10" db="EMBL/GenBank/DDBJ databases">
        <authorList>
            <person name="Peeters C."/>
        </authorList>
    </citation>
    <scope>NUCLEOTIDE SEQUENCE [LARGE SCALE GENOMIC DNA]</scope>
    <source>
        <strain evidence="1 2">LMG 28140</strain>
    </source>
</reference>